<accession>A0AAV4QU39</accession>
<dbReference type="Proteomes" id="UP001054945">
    <property type="component" value="Unassembled WGS sequence"/>
</dbReference>
<evidence type="ECO:0000313" key="1">
    <source>
        <dbReference type="EMBL" id="GIY12745.1"/>
    </source>
</evidence>
<reference evidence="1 2" key="1">
    <citation type="submission" date="2021-06" db="EMBL/GenBank/DDBJ databases">
        <title>Caerostris extrusa draft genome.</title>
        <authorList>
            <person name="Kono N."/>
            <person name="Arakawa K."/>
        </authorList>
    </citation>
    <scope>NUCLEOTIDE SEQUENCE [LARGE SCALE GENOMIC DNA]</scope>
</reference>
<gene>
    <name evidence="1" type="ORF">CEXT_510201</name>
</gene>
<protein>
    <recommendedName>
        <fullName evidence="3">Secreted protein</fullName>
    </recommendedName>
</protein>
<sequence length="109" mass="12549">MFPEYFAALHPPYCTTRIIRLVFCFLGNLCFRVGLLPEFSELLHRARASENRTFHLVHVLGSSPFSRSDFNCSRVGRVHKNILSGLCSILCKAITSLRFCFHSSRNKRK</sequence>
<keyword evidence="2" id="KW-1185">Reference proteome</keyword>
<evidence type="ECO:0000313" key="2">
    <source>
        <dbReference type="Proteomes" id="UP001054945"/>
    </source>
</evidence>
<name>A0AAV4QU39_CAEEX</name>
<comment type="caution">
    <text evidence="1">The sequence shown here is derived from an EMBL/GenBank/DDBJ whole genome shotgun (WGS) entry which is preliminary data.</text>
</comment>
<proteinExistence type="predicted"/>
<dbReference type="AlphaFoldDB" id="A0AAV4QU39"/>
<organism evidence="1 2">
    <name type="scientific">Caerostris extrusa</name>
    <name type="common">Bark spider</name>
    <name type="synonym">Caerostris bankana</name>
    <dbReference type="NCBI Taxonomy" id="172846"/>
    <lineage>
        <taxon>Eukaryota</taxon>
        <taxon>Metazoa</taxon>
        <taxon>Ecdysozoa</taxon>
        <taxon>Arthropoda</taxon>
        <taxon>Chelicerata</taxon>
        <taxon>Arachnida</taxon>
        <taxon>Araneae</taxon>
        <taxon>Araneomorphae</taxon>
        <taxon>Entelegynae</taxon>
        <taxon>Araneoidea</taxon>
        <taxon>Araneidae</taxon>
        <taxon>Caerostris</taxon>
    </lineage>
</organism>
<dbReference type="EMBL" id="BPLR01006842">
    <property type="protein sequence ID" value="GIY12745.1"/>
    <property type="molecule type" value="Genomic_DNA"/>
</dbReference>
<evidence type="ECO:0008006" key="3">
    <source>
        <dbReference type="Google" id="ProtNLM"/>
    </source>
</evidence>